<reference evidence="1" key="2">
    <citation type="submission" date="2016-06" db="EMBL/GenBank/DDBJ databases">
        <title>The genome of a short-lived fish provides insights into sex chromosome evolution and the genetic control of aging.</title>
        <authorList>
            <person name="Reichwald K."/>
            <person name="Felder M."/>
            <person name="Petzold A."/>
            <person name="Koch P."/>
            <person name="Groth M."/>
            <person name="Platzer M."/>
        </authorList>
    </citation>
    <scope>NUCLEOTIDE SEQUENCE</scope>
    <source>
        <tissue evidence="1">Brain</tissue>
    </source>
</reference>
<dbReference type="EMBL" id="HAEC01004503">
    <property type="protein sequence ID" value="SBQ72580.1"/>
    <property type="molecule type" value="Transcribed_RNA"/>
</dbReference>
<feature type="non-terminal residue" evidence="1">
    <location>
        <position position="92"/>
    </location>
</feature>
<evidence type="ECO:0000313" key="1">
    <source>
        <dbReference type="EMBL" id="SBQ72580.1"/>
    </source>
</evidence>
<proteinExistence type="predicted"/>
<sequence length="92" mass="10143">AVPEHIWRTLMPNRTGFDGQMRPKVNTKRYSWCKSSTAYRITHTLSTVKAVAVGVFLCLRDGALVRVKGKMDGAKYCQGGLSLAPLLPAPPR</sequence>
<gene>
    <name evidence="1" type="primary">Nfu_g_1_024248</name>
</gene>
<accession>A0A1A8GL74</accession>
<dbReference type="AlphaFoldDB" id="A0A1A8GL74"/>
<feature type="non-terminal residue" evidence="1">
    <location>
        <position position="1"/>
    </location>
</feature>
<protein>
    <submittedName>
        <fullName evidence="1">Uncharacterized protein</fullName>
    </submittedName>
</protein>
<organism evidence="1">
    <name type="scientific">Nothobranchius korthausae</name>
    <dbReference type="NCBI Taxonomy" id="1143690"/>
    <lineage>
        <taxon>Eukaryota</taxon>
        <taxon>Metazoa</taxon>
        <taxon>Chordata</taxon>
        <taxon>Craniata</taxon>
        <taxon>Vertebrata</taxon>
        <taxon>Euteleostomi</taxon>
        <taxon>Actinopterygii</taxon>
        <taxon>Neopterygii</taxon>
        <taxon>Teleostei</taxon>
        <taxon>Neoteleostei</taxon>
        <taxon>Acanthomorphata</taxon>
        <taxon>Ovalentaria</taxon>
        <taxon>Atherinomorphae</taxon>
        <taxon>Cyprinodontiformes</taxon>
        <taxon>Nothobranchiidae</taxon>
        <taxon>Nothobranchius</taxon>
    </lineage>
</organism>
<reference evidence="1" key="1">
    <citation type="submission" date="2016-05" db="EMBL/GenBank/DDBJ databases">
        <authorList>
            <person name="Lavstsen T."/>
            <person name="Jespersen J.S."/>
        </authorList>
    </citation>
    <scope>NUCLEOTIDE SEQUENCE</scope>
    <source>
        <tissue evidence="1">Brain</tissue>
    </source>
</reference>
<name>A0A1A8GL74_9TELE</name>